<dbReference type="STRING" id="86416.Clopa_0346"/>
<reference evidence="1 2" key="1">
    <citation type="submission" date="2012-01" db="EMBL/GenBank/DDBJ databases">
        <title>Complete sequence of chromosome of Clostridium pasteurianum BC1.</title>
        <authorList>
            <consortium name="US DOE Joint Genome Institute"/>
            <person name="Lucas S."/>
            <person name="Han J."/>
            <person name="Lapidus A."/>
            <person name="Cheng J.-F."/>
            <person name="Goodwin L."/>
            <person name="Pitluck S."/>
            <person name="Peters L."/>
            <person name="Mikhailova N."/>
            <person name="Teshima H."/>
            <person name="Detter J.C."/>
            <person name="Han C."/>
            <person name="Tapia R."/>
            <person name="Land M."/>
            <person name="Hauser L."/>
            <person name="Kyrpides N."/>
            <person name="Ivanova N."/>
            <person name="Pagani I."/>
            <person name="Dunn J."/>
            <person name="Taghavi S."/>
            <person name="Francis A."/>
            <person name="van der Lelie D."/>
            <person name="Woyke T."/>
        </authorList>
    </citation>
    <scope>NUCLEOTIDE SEQUENCE [LARGE SCALE GENOMIC DNA]</scope>
    <source>
        <strain evidence="1 2">BC1</strain>
    </source>
</reference>
<dbReference type="PATRIC" id="fig|86416.3.peg.324"/>
<evidence type="ECO:0000313" key="1">
    <source>
        <dbReference type="EMBL" id="AGK95408.1"/>
    </source>
</evidence>
<evidence type="ECO:0008006" key="3">
    <source>
        <dbReference type="Google" id="ProtNLM"/>
    </source>
</evidence>
<sequence length="181" mass="19392">MSTAGDKIVLGSGKLYISEYTDGTIPDNATLEVDANLLGLIQKGATVQYKPKFYEATDDLGLASKTMLTDEDVTLKSGVMTWCGKTLAKLCATARVTEASGKRTIKIGGIGKQDGKKYVIRFVHEDATDGDIRVTIVGNNQAGFSLAFAKDKETVVDAEFTAAPMDNEGTKIIYEEDIPVA</sequence>
<name>R4JYN0_CLOPA</name>
<dbReference type="AlphaFoldDB" id="R4JYN0"/>
<accession>R4JYN0</accession>
<gene>
    <name evidence="1" type="ORF">Clopa_0346</name>
</gene>
<dbReference type="eggNOG" id="ENOG5033YKK">
    <property type="taxonomic scope" value="Bacteria"/>
</dbReference>
<organism evidence="1 2">
    <name type="scientific">Clostridium pasteurianum BC1</name>
    <dbReference type="NCBI Taxonomy" id="86416"/>
    <lineage>
        <taxon>Bacteria</taxon>
        <taxon>Bacillati</taxon>
        <taxon>Bacillota</taxon>
        <taxon>Clostridia</taxon>
        <taxon>Eubacteriales</taxon>
        <taxon>Clostridiaceae</taxon>
        <taxon>Clostridium</taxon>
    </lineage>
</organism>
<evidence type="ECO:0000313" key="2">
    <source>
        <dbReference type="Proteomes" id="UP000013523"/>
    </source>
</evidence>
<dbReference type="OrthoDB" id="2853096at2"/>
<dbReference type="KEGG" id="cpas:Clopa_0346"/>
<dbReference type="HOGENOM" id="CLU_114862_0_0_9"/>
<proteinExistence type="predicted"/>
<dbReference type="RefSeq" id="WP_015613735.1">
    <property type="nucleotide sequence ID" value="NC_021182.1"/>
</dbReference>
<protein>
    <recommendedName>
        <fullName evidence="3">Phage major tail protein, phi13 family</fullName>
    </recommendedName>
</protein>
<keyword evidence="2" id="KW-1185">Reference proteome</keyword>
<dbReference type="Proteomes" id="UP000013523">
    <property type="component" value="Chromosome"/>
</dbReference>
<dbReference type="EMBL" id="CP003261">
    <property type="protein sequence ID" value="AGK95408.1"/>
    <property type="molecule type" value="Genomic_DNA"/>
</dbReference>